<evidence type="ECO:0000313" key="8">
    <source>
        <dbReference type="Proteomes" id="UP000257030"/>
    </source>
</evidence>
<accession>A0A3D9DCY4</accession>
<evidence type="ECO:0000256" key="1">
    <source>
        <dbReference type="ARBA" id="ARBA00022722"/>
    </source>
</evidence>
<evidence type="ECO:0000256" key="3">
    <source>
        <dbReference type="ARBA" id="ARBA00022763"/>
    </source>
</evidence>
<proteinExistence type="inferred from homology"/>
<name>A0A3D9DCY4_9FLAO</name>
<dbReference type="Pfam" id="PF03852">
    <property type="entry name" value="Vsr"/>
    <property type="match status" value="1"/>
</dbReference>
<dbReference type="NCBIfam" id="TIGR00632">
    <property type="entry name" value="vsr"/>
    <property type="match status" value="1"/>
</dbReference>
<dbReference type="Proteomes" id="UP000257030">
    <property type="component" value="Unassembled WGS sequence"/>
</dbReference>
<keyword evidence="1 6" id="KW-0540">Nuclease</keyword>
<gene>
    <name evidence="7" type="ORF">DRF60_15065</name>
</gene>
<dbReference type="InterPro" id="IPR004603">
    <property type="entry name" value="DNA_mismatch_endonuc_vsr"/>
</dbReference>
<dbReference type="Gene3D" id="3.40.960.10">
    <property type="entry name" value="VSR Endonuclease"/>
    <property type="match status" value="1"/>
</dbReference>
<dbReference type="SUPFAM" id="SSF52980">
    <property type="entry name" value="Restriction endonuclease-like"/>
    <property type="match status" value="1"/>
</dbReference>
<comment type="similarity">
    <text evidence="6">Belongs to the vsr family.</text>
</comment>
<dbReference type="GO" id="GO:0004519">
    <property type="term" value="F:endonuclease activity"/>
    <property type="evidence" value="ECO:0007669"/>
    <property type="project" value="UniProtKB-KW"/>
</dbReference>
<dbReference type="PIRSF" id="PIRSF018267">
    <property type="entry name" value="VSR_endonuc"/>
    <property type="match status" value="1"/>
</dbReference>
<sequence length="141" mass="16591">MSDIFSAQKRSEIMSNISGKETKPEILVRKFLFANGFRFRKNDKRFPGTPDIVLPKYKTVIFIHGCFWHGHENCKKAKLPATRIEFWEEKISKNILRDSSNYNELKKLGWNVLIIWECDINNKAKREITFSKLLVTLKSQI</sequence>
<keyword evidence="4 6" id="KW-0378">Hydrolase</keyword>
<keyword evidence="5 6" id="KW-0234">DNA repair</keyword>
<dbReference type="EMBL" id="QNUH01000013">
    <property type="protein sequence ID" value="REC75829.1"/>
    <property type="molecule type" value="Genomic_DNA"/>
</dbReference>
<evidence type="ECO:0000256" key="5">
    <source>
        <dbReference type="ARBA" id="ARBA00023204"/>
    </source>
</evidence>
<reference evidence="7 8" key="1">
    <citation type="journal article" date="2010" name="Syst. Appl. Microbiol.">
        <title>Four new species of Chryseobacterium from the rhizosphere of coastal sand dune plants, Chryseobacterium elymi sp. nov., Chryseobacterium hagamense sp. nov., Chryseobacterium lathyri sp. nov. and Chryseobacterium rhizosphaerae sp. nov.</title>
        <authorList>
            <person name="Cho S.H."/>
            <person name="Lee K.S."/>
            <person name="Shin D.S."/>
            <person name="Han J.H."/>
            <person name="Park K.S."/>
            <person name="Lee C.H."/>
            <person name="Park K.H."/>
            <person name="Kim S.B."/>
        </authorList>
    </citation>
    <scope>NUCLEOTIDE SEQUENCE [LARGE SCALE GENOMIC DNA]</scope>
    <source>
        <strain evidence="7 8">KCTC 22547</strain>
    </source>
</reference>
<comment type="caution">
    <text evidence="7">The sequence shown here is derived from an EMBL/GenBank/DDBJ whole genome shotgun (WGS) entry which is preliminary data.</text>
</comment>
<keyword evidence="8" id="KW-1185">Reference proteome</keyword>
<organism evidence="7 8">
    <name type="scientific">Chryseobacterium elymi</name>
    <dbReference type="NCBI Taxonomy" id="395936"/>
    <lineage>
        <taxon>Bacteria</taxon>
        <taxon>Pseudomonadati</taxon>
        <taxon>Bacteroidota</taxon>
        <taxon>Flavobacteriia</taxon>
        <taxon>Flavobacteriales</taxon>
        <taxon>Weeksellaceae</taxon>
        <taxon>Chryseobacterium group</taxon>
        <taxon>Chryseobacterium</taxon>
    </lineage>
</organism>
<dbReference type="InterPro" id="IPR011335">
    <property type="entry name" value="Restrct_endonuc-II-like"/>
</dbReference>
<dbReference type="CDD" id="cd00221">
    <property type="entry name" value="Vsr"/>
    <property type="match status" value="1"/>
</dbReference>
<evidence type="ECO:0000256" key="6">
    <source>
        <dbReference type="PIRNR" id="PIRNR018267"/>
    </source>
</evidence>
<dbReference type="GO" id="GO:0016787">
    <property type="term" value="F:hydrolase activity"/>
    <property type="evidence" value="ECO:0007669"/>
    <property type="project" value="UniProtKB-KW"/>
</dbReference>
<evidence type="ECO:0000313" key="7">
    <source>
        <dbReference type="EMBL" id="REC75829.1"/>
    </source>
</evidence>
<keyword evidence="2 6" id="KW-0255">Endonuclease</keyword>
<dbReference type="EC" id="3.1.-.-" evidence="6"/>
<comment type="function">
    <text evidence="6">May nick specific sequences that contain T:G mispairs resulting from m5C-deamination.</text>
</comment>
<dbReference type="RefSeq" id="WP_116012842.1">
    <property type="nucleotide sequence ID" value="NZ_QNUH01000013.1"/>
</dbReference>
<dbReference type="OrthoDB" id="9801520at2"/>
<evidence type="ECO:0000256" key="4">
    <source>
        <dbReference type="ARBA" id="ARBA00022801"/>
    </source>
</evidence>
<dbReference type="GO" id="GO:0006298">
    <property type="term" value="P:mismatch repair"/>
    <property type="evidence" value="ECO:0007669"/>
    <property type="project" value="UniProtKB-UniRule"/>
</dbReference>
<protein>
    <recommendedName>
        <fullName evidence="6">Very short patch repair endonuclease</fullName>
        <ecNumber evidence="6">3.1.-.-</ecNumber>
    </recommendedName>
</protein>
<dbReference type="AlphaFoldDB" id="A0A3D9DCY4"/>
<evidence type="ECO:0000256" key="2">
    <source>
        <dbReference type="ARBA" id="ARBA00022759"/>
    </source>
</evidence>
<keyword evidence="3 6" id="KW-0227">DNA damage</keyword>